<dbReference type="AlphaFoldDB" id="A0A803P0M4"/>
<organism evidence="1 2">
    <name type="scientific">Cannabis sativa</name>
    <name type="common">Hemp</name>
    <name type="synonym">Marijuana</name>
    <dbReference type="NCBI Taxonomy" id="3483"/>
    <lineage>
        <taxon>Eukaryota</taxon>
        <taxon>Viridiplantae</taxon>
        <taxon>Streptophyta</taxon>
        <taxon>Embryophyta</taxon>
        <taxon>Tracheophyta</taxon>
        <taxon>Spermatophyta</taxon>
        <taxon>Magnoliopsida</taxon>
        <taxon>eudicotyledons</taxon>
        <taxon>Gunneridae</taxon>
        <taxon>Pentapetalae</taxon>
        <taxon>rosids</taxon>
        <taxon>fabids</taxon>
        <taxon>Rosales</taxon>
        <taxon>Cannabaceae</taxon>
        <taxon>Cannabis</taxon>
    </lineage>
</organism>
<proteinExistence type="predicted"/>
<keyword evidence="2" id="KW-1185">Reference proteome</keyword>
<sequence>MGPVLSLDKQLTLLKPFAQKEIKKLYSVIPSNKLLGQDNFSAGFTKNRHEVGRKFAQPLVIFFNTNQIPQELRSTAITLIPKVDCPTSAINLPIRATILHKCISKLLCLRLAKVLPQIVQ</sequence>
<dbReference type="Gramene" id="evm.model.02.335">
    <property type="protein sequence ID" value="cds.evm.model.02.335"/>
    <property type="gene ID" value="evm.TU.02.335"/>
</dbReference>
<accession>A0A803P0M4</accession>
<dbReference type="Proteomes" id="UP000596661">
    <property type="component" value="Chromosome 2"/>
</dbReference>
<dbReference type="EMBL" id="UZAU01000102">
    <property type="status" value="NOT_ANNOTATED_CDS"/>
    <property type="molecule type" value="Genomic_DNA"/>
</dbReference>
<reference evidence="1" key="2">
    <citation type="submission" date="2021-03" db="UniProtKB">
        <authorList>
            <consortium name="EnsemblPlants"/>
        </authorList>
    </citation>
    <scope>IDENTIFICATION</scope>
</reference>
<protein>
    <submittedName>
        <fullName evidence="1">Uncharacterized protein</fullName>
    </submittedName>
</protein>
<evidence type="ECO:0000313" key="1">
    <source>
        <dbReference type="EnsemblPlants" id="cds.evm.model.02.335"/>
    </source>
</evidence>
<name>A0A803P0M4_CANSA</name>
<evidence type="ECO:0000313" key="2">
    <source>
        <dbReference type="Proteomes" id="UP000596661"/>
    </source>
</evidence>
<dbReference type="EnsemblPlants" id="evm.model.02.335">
    <property type="protein sequence ID" value="cds.evm.model.02.335"/>
    <property type="gene ID" value="evm.TU.02.335"/>
</dbReference>
<reference evidence="1" key="1">
    <citation type="submission" date="2018-11" db="EMBL/GenBank/DDBJ databases">
        <authorList>
            <person name="Grassa J C."/>
        </authorList>
    </citation>
    <scope>NUCLEOTIDE SEQUENCE [LARGE SCALE GENOMIC DNA]</scope>
</reference>